<feature type="transmembrane region" description="Helical" evidence="5">
    <location>
        <begin position="37"/>
        <end position="58"/>
    </location>
</feature>
<gene>
    <name evidence="7" type="ORF">HD595_003191</name>
</gene>
<evidence type="ECO:0000256" key="4">
    <source>
        <dbReference type="ARBA" id="ARBA00023136"/>
    </source>
</evidence>
<sequence length="139" mass="14396">MRLVPPRLGRGVARLVVAAELLVLALLVTPLRATACLGLAGAAALLGGFSAAIGTALRDGTRRPCHCFGRSTTPMGIHHVVRNITLACLALAGLAFHAMNDAYRPADSWAAIAVGLVLGGLLAALDDIYELFKPMSRAA</sequence>
<evidence type="ECO:0000256" key="3">
    <source>
        <dbReference type="ARBA" id="ARBA00022989"/>
    </source>
</evidence>
<comment type="caution">
    <text evidence="7">The sequence shown here is derived from an EMBL/GenBank/DDBJ whole genome shotgun (WGS) entry which is preliminary data.</text>
</comment>
<keyword evidence="2 5" id="KW-0812">Transmembrane</keyword>
<evidence type="ECO:0000313" key="8">
    <source>
        <dbReference type="Proteomes" id="UP001320766"/>
    </source>
</evidence>
<evidence type="ECO:0000256" key="1">
    <source>
        <dbReference type="ARBA" id="ARBA00004141"/>
    </source>
</evidence>
<keyword evidence="4 5" id="KW-0472">Membrane</keyword>
<feature type="transmembrane region" description="Helical" evidence="5">
    <location>
        <begin position="79"/>
        <end position="97"/>
    </location>
</feature>
<dbReference type="Pfam" id="PF07291">
    <property type="entry name" value="MauE"/>
    <property type="match status" value="1"/>
</dbReference>
<evidence type="ECO:0000256" key="2">
    <source>
        <dbReference type="ARBA" id="ARBA00022692"/>
    </source>
</evidence>
<keyword evidence="8" id="KW-1185">Reference proteome</keyword>
<reference evidence="7 8" key="1">
    <citation type="submission" date="2022-06" db="EMBL/GenBank/DDBJ databases">
        <title>Sequencing the genomes of 1000 actinobacteria strains.</title>
        <authorList>
            <person name="Klenk H.-P."/>
        </authorList>
    </citation>
    <scope>NUCLEOTIDE SEQUENCE [LARGE SCALE GENOMIC DNA]</scope>
    <source>
        <strain evidence="7 8">DSM 44170</strain>
    </source>
</reference>
<dbReference type="InterPro" id="IPR009908">
    <property type="entry name" value="Methylamine_util_MauE"/>
</dbReference>
<name>A0ABT1JZ94_9ACTN</name>
<protein>
    <recommendedName>
        <fullName evidence="6">Methylamine utilisation protein MauE domain-containing protein</fullName>
    </recommendedName>
</protein>
<evidence type="ECO:0000256" key="5">
    <source>
        <dbReference type="SAM" id="Phobius"/>
    </source>
</evidence>
<dbReference type="Proteomes" id="UP001320766">
    <property type="component" value="Unassembled WGS sequence"/>
</dbReference>
<dbReference type="EMBL" id="JAMZEC010000001">
    <property type="protein sequence ID" value="MCP2347069.1"/>
    <property type="molecule type" value="Genomic_DNA"/>
</dbReference>
<evidence type="ECO:0000259" key="6">
    <source>
        <dbReference type="Pfam" id="PF07291"/>
    </source>
</evidence>
<keyword evidence="3 5" id="KW-1133">Transmembrane helix</keyword>
<organism evidence="7 8">
    <name type="scientific">Nonomuraea roseoviolacea subsp. carminata</name>
    <dbReference type="NCBI Taxonomy" id="160689"/>
    <lineage>
        <taxon>Bacteria</taxon>
        <taxon>Bacillati</taxon>
        <taxon>Actinomycetota</taxon>
        <taxon>Actinomycetes</taxon>
        <taxon>Streptosporangiales</taxon>
        <taxon>Streptosporangiaceae</taxon>
        <taxon>Nonomuraea</taxon>
    </lineage>
</organism>
<feature type="transmembrane region" description="Helical" evidence="5">
    <location>
        <begin position="109"/>
        <end position="129"/>
    </location>
</feature>
<feature type="domain" description="Methylamine utilisation protein MauE" evidence="6">
    <location>
        <begin position="2"/>
        <end position="95"/>
    </location>
</feature>
<accession>A0ABT1JZ94</accession>
<feature type="transmembrane region" description="Helical" evidence="5">
    <location>
        <begin position="12"/>
        <end position="31"/>
    </location>
</feature>
<proteinExistence type="predicted"/>
<evidence type="ECO:0000313" key="7">
    <source>
        <dbReference type="EMBL" id="MCP2347069.1"/>
    </source>
</evidence>
<comment type="subcellular location">
    <subcellularLocation>
        <location evidence="1">Membrane</location>
        <topology evidence="1">Multi-pass membrane protein</topology>
    </subcellularLocation>
</comment>